<evidence type="ECO:0000313" key="5">
    <source>
        <dbReference type="Proteomes" id="UP001180087"/>
    </source>
</evidence>
<dbReference type="RefSeq" id="WP_348026469.1">
    <property type="nucleotide sequence ID" value="NZ_CP129113.1"/>
</dbReference>
<feature type="domain" description="Luciferase-like" evidence="3">
    <location>
        <begin position="5"/>
        <end position="308"/>
    </location>
</feature>
<dbReference type="InterPro" id="IPR050766">
    <property type="entry name" value="Bact_Lucif_Oxidored"/>
</dbReference>
<dbReference type="Proteomes" id="UP001180087">
    <property type="component" value="Chromosome"/>
</dbReference>
<reference evidence="4" key="1">
    <citation type="submission" date="2023-06" db="EMBL/GenBank/DDBJ databases">
        <title>A Treasure from Seagulls: Isolation and Description of Aciduricobacillus qingdaonensis gen. nov., sp. nov., a Rare Obligately Uric Acid-utilizing Member in the Family Bacillaceae.</title>
        <authorList>
            <person name="Liu W."/>
            <person name="Wang B."/>
        </authorList>
    </citation>
    <scope>NUCLEOTIDE SEQUENCE</scope>
    <source>
        <strain evidence="4">44XB</strain>
    </source>
</reference>
<evidence type="ECO:0000256" key="1">
    <source>
        <dbReference type="ARBA" id="ARBA00023002"/>
    </source>
</evidence>
<keyword evidence="1" id="KW-0560">Oxidoreductase</keyword>
<dbReference type="Gene3D" id="3.20.20.30">
    <property type="entry name" value="Luciferase-like domain"/>
    <property type="match status" value="1"/>
</dbReference>
<organism evidence="4 5">
    <name type="scientific">Aciduricibacillus chroicocephali</name>
    <dbReference type="NCBI Taxonomy" id="3054939"/>
    <lineage>
        <taxon>Bacteria</taxon>
        <taxon>Bacillati</taxon>
        <taxon>Bacillota</taxon>
        <taxon>Bacilli</taxon>
        <taxon>Bacillales</taxon>
        <taxon>Bacillaceae</taxon>
        <taxon>Aciduricibacillus</taxon>
    </lineage>
</organism>
<proteinExistence type="predicted"/>
<evidence type="ECO:0000259" key="3">
    <source>
        <dbReference type="Pfam" id="PF00296"/>
    </source>
</evidence>
<protein>
    <submittedName>
        <fullName evidence="4">LLM class flavin-dependent oxidoreductase</fullName>
    </submittedName>
</protein>
<dbReference type="CDD" id="cd00347">
    <property type="entry name" value="Flavin_utilizing_monoxygenases"/>
    <property type="match status" value="1"/>
</dbReference>
<dbReference type="PANTHER" id="PTHR30137:SF8">
    <property type="entry name" value="BLR5498 PROTEIN"/>
    <property type="match status" value="1"/>
</dbReference>
<dbReference type="InterPro" id="IPR011251">
    <property type="entry name" value="Luciferase-like_dom"/>
</dbReference>
<gene>
    <name evidence="4" type="ORF">QR721_09870</name>
</gene>
<dbReference type="InterPro" id="IPR036661">
    <property type="entry name" value="Luciferase-like_sf"/>
</dbReference>
<dbReference type="PANTHER" id="PTHR30137">
    <property type="entry name" value="LUCIFERASE-LIKE MONOOXYGENASE"/>
    <property type="match status" value="1"/>
</dbReference>
<dbReference type="EMBL" id="CP129113">
    <property type="protein sequence ID" value="WLV23940.1"/>
    <property type="molecule type" value="Genomic_DNA"/>
</dbReference>
<evidence type="ECO:0000256" key="2">
    <source>
        <dbReference type="ARBA" id="ARBA00023033"/>
    </source>
</evidence>
<dbReference type="Pfam" id="PF00296">
    <property type="entry name" value="Bac_luciferase"/>
    <property type="match status" value="1"/>
</dbReference>
<evidence type="ECO:0000313" key="4">
    <source>
        <dbReference type="EMBL" id="WLV23940.1"/>
    </source>
</evidence>
<accession>A0ABY9KT17</accession>
<keyword evidence="2" id="KW-0503">Monooxygenase</keyword>
<sequence>MEKKMEYGIYTLGDLVADPHSGKIVSPAVRIKEIIHQAILAEKGGLDIFGVGEHHRLDYAVSAPALVLASIAQATEKIRLTSAATVLSTTDPVRLFEDFSTLDLLSGGRAEIMCGRGAFAESFSLFGYELEENDALFKEKMALLLKLNEEKIISWHGRFRPELQQAEISPRPLQEQLPIWIGVGGSPESAAFAGKSGANMAMAILKGDALRFKPLADAYWEAARNAGQPIDQLSLGVTGHAFIAQTTKEAKEQFYLYYKNYRSYVHRQRGEDFQLTWEEFEELTAPDTSLFVGSPESVAQKIANQYQLFGHNRFIAQMDIGGLPAALVEQSIRLFAEVTVPLANELINNVK</sequence>
<dbReference type="SUPFAM" id="SSF51679">
    <property type="entry name" value="Bacterial luciferase-like"/>
    <property type="match status" value="1"/>
</dbReference>
<name>A0ABY9KT17_9BACI</name>
<keyword evidence="5" id="KW-1185">Reference proteome</keyword>